<evidence type="ECO:0000259" key="8">
    <source>
        <dbReference type="PROSITE" id="PS50893"/>
    </source>
</evidence>
<dbReference type="SMART" id="SM00382">
    <property type="entry name" value="AAA"/>
    <property type="match status" value="1"/>
</dbReference>
<feature type="compositionally biased region" description="Pro residues" evidence="6">
    <location>
        <begin position="245"/>
        <end position="255"/>
    </location>
</feature>
<dbReference type="InterPro" id="IPR013736">
    <property type="entry name" value="Xaa-Pro_dipept_C"/>
</dbReference>
<feature type="region of interest" description="Disordered" evidence="6">
    <location>
        <begin position="383"/>
        <end position="441"/>
    </location>
</feature>
<reference evidence="9 10" key="1">
    <citation type="submission" date="2018-03" db="EMBL/GenBank/DDBJ databases">
        <title>Genomic Encyclopedia of Archaeal and Bacterial Type Strains, Phase II (KMG-II): from individual species to whole genera.</title>
        <authorList>
            <person name="Goeker M."/>
        </authorList>
    </citation>
    <scope>NUCLEOTIDE SEQUENCE [LARGE SCALE GENOMIC DNA]</scope>
    <source>
        <strain evidence="9 10">DSM 45601</strain>
    </source>
</reference>
<evidence type="ECO:0000313" key="9">
    <source>
        <dbReference type="EMBL" id="PRY01908.1"/>
    </source>
</evidence>
<dbReference type="GO" id="GO:0008239">
    <property type="term" value="F:dipeptidyl-peptidase activity"/>
    <property type="evidence" value="ECO:0007669"/>
    <property type="project" value="InterPro"/>
</dbReference>
<organism evidence="9 10">
    <name type="scientific">Allonocardiopsis opalescens</name>
    <dbReference type="NCBI Taxonomy" id="1144618"/>
    <lineage>
        <taxon>Bacteria</taxon>
        <taxon>Bacillati</taxon>
        <taxon>Actinomycetota</taxon>
        <taxon>Actinomycetes</taxon>
        <taxon>Streptosporangiales</taxon>
        <taxon>Allonocardiopsis</taxon>
    </lineage>
</organism>
<evidence type="ECO:0000256" key="7">
    <source>
        <dbReference type="SAM" id="SignalP"/>
    </source>
</evidence>
<accession>A0A2T0QDC6</accession>
<dbReference type="PROSITE" id="PS00211">
    <property type="entry name" value="ABC_TRANSPORTER_1"/>
    <property type="match status" value="1"/>
</dbReference>
<evidence type="ECO:0000256" key="4">
    <source>
        <dbReference type="ARBA" id="ARBA00022801"/>
    </source>
</evidence>
<dbReference type="SUPFAM" id="SSF52540">
    <property type="entry name" value="P-loop containing nucleoside triphosphate hydrolases"/>
    <property type="match status" value="1"/>
</dbReference>
<dbReference type="InterPro" id="IPR003593">
    <property type="entry name" value="AAA+_ATPase"/>
</dbReference>
<keyword evidence="7" id="KW-0732">Signal</keyword>
<comment type="similarity">
    <text evidence="1">Belongs to the ABC transporter superfamily.</text>
</comment>
<dbReference type="InterPro" id="IPR027417">
    <property type="entry name" value="P-loop_NTPase"/>
</dbReference>
<keyword evidence="2" id="KW-0813">Transport</keyword>
<dbReference type="OrthoDB" id="9804819at2"/>
<evidence type="ECO:0000256" key="2">
    <source>
        <dbReference type="ARBA" id="ARBA00022448"/>
    </source>
</evidence>
<keyword evidence="5 9" id="KW-0067">ATP-binding</keyword>
<dbReference type="SMART" id="SM00939">
    <property type="entry name" value="PepX_C"/>
    <property type="match status" value="1"/>
</dbReference>
<dbReference type="InterPro" id="IPR000383">
    <property type="entry name" value="Xaa-Pro-like_dom"/>
</dbReference>
<evidence type="ECO:0000256" key="3">
    <source>
        <dbReference type="ARBA" id="ARBA00022741"/>
    </source>
</evidence>
<dbReference type="PROSITE" id="PS50893">
    <property type="entry name" value="ABC_TRANSPORTER_2"/>
    <property type="match status" value="1"/>
</dbReference>
<dbReference type="Gene3D" id="3.40.50.300">
    <property type="entry name" value="P-loop containing nucleotide triphosphate hydrolases"/>
    <property type="match status" value="1"/>
</dbReference>
<feature type="signal peptide" evidence="7">
    <location>
        <begin position="1"/>
        <end position="32"/>
    </location>
</feature>
<keyword evidence="4" id="KW-0378">Hydrolase</keyword>
<comment type="caution">
    <text evidence="9">The sequence shown here is derived from an EMBL/GenBank/DDBJ whole genome shotgun (WGS) entry which is preliminary data.</text>
</comment>
<dbReference type="InterPro" id="IPR008979">
    <property type="entry name" value="Galactose-bd-like_sf"/>
</dbReference>
<evidence type="ECO:0000256" key="1">
    <source>
        <dbReference type="ARBA" id="ARBA00005417"/>
    </source>
</evidence>
<dbReference type="PANTHER" id="PTHR43335:SF4">
    <property type="entry name" value="ABC TRANSPORTER, ATP-BINDING PROTEIN"/>
    <property type="match status" value="1"/>
</dbReference>
<dbReference type="SUPFAM" id="SSF53474">
    <property type="entry name" value="alpha/beta-Hydrolases"/>
    <property type="match status" value="1"/>
</dbReference>
<dbReference type="InterPro" id="IPR017871">
    <property type="entry name" value="ABC_transporter-like_CS"/>
</dbReference>
<dbReference type="EMBL" id="PVZC01000001">
    <property type="protein sequence ID" value="PRY01908.1"/>
    <property type="molecule type" value="Genomic_DNA"/>
</dbReference>
<dbReference type="Pfam" id="PF00005">
    <property type="entry name" value="ABC_tran"/>
    <property type="match status" value="1"/>
</dbReference>
<dbReference type="InterPro" id="IPR029058">
    <property type="entry name" value="AB_hydrolase_fold"/>
</dbReference>
<dbReference type="Proteomes" id="UP000237846">
    <property type="component" value="Unassembled WGS sequence"/>
</dbReference>
<protein>
    <submittedName>
        <fullName evidence="9">ABC-2 type transport system ATP-binding protein</fullName>
    </submittedName>
</protein>
<dbReference type="GO" id="GO:0005524">
    <property type="term" value="F:ATP binding"/>
    <property type="evidence" value="ECO:0007669"/>
    <property type="project" value="UniProtKB-KW"/>
</dbReference>
<dbReference type="Gene3D" id="2.60.120.260">
    <property type="entry name" value="Galactose-binding domain-like"/>
    <property type="match status" value="1"/>
</dbReference>
<dbReference type="RefSeq" id="WP_106238438.1">
    <property type="nucleotide sequence ID" value="NZ_PVZC01000001.1"/>
</dbReference>
<feature type="region of interest" description="Disordered" evidence="6">
    <location>
        <begin position="227"/>
        <end position="262"/>
    </location>
</feature>
<dbReference type="GO" id="GO:0016887">
    <property type="term" value="F:ATP hydrolysis activity"/>
    <property type="evidence" value="ECO:0007669"/>
    <property type="project" value="InterPro"/>
</dbReference>
<name>A0A2T0QDC6_9ACTN</name>
<dbReference type="Gene3D" id="3.40.50.1820">
    <property type="entry name" value="alpha/beta hydrolase"/>
    <property type="match status" value="2"/>
</dbReference>
<sequence length="975" mass="99394">MALRGKSTAAIAAVAALAAVAGATAWAVSAPAAEPAVQDFDRTLQVPAGPGADPGETVGIDTTLFLPEGPEDARYPAVLIGHGLGGTKDDTAEEARELAAGGYAVLTWSARGSGGSFDPDHGLIGLNDPDHEVADVRALIDWLAARPYVRLDGPGDPRVGISGASYGGAVALQAAGYDERVDAIVPQMTYFDLADALFPNAGPGGPAEGVFQRRWAGVLFGAGGLDGPSPLAGPAEGEDADPGPGAAPPEPPPPTAEDMAPPTAGELAAIGEGIRCGSFRSDICALYQDVAEDGAATGAQLDLLREHSPAAVADRIAVPTLVMQGLNDSLFPLTHADAIAEAVQANGAPVEVVWFEGGHDGGDGEDELRRARAREWFDRWLAEPAPSGELAAPATGEPGGPGDSADDAAHGAGQGFTVTRYAGPVASRPGPQGGGGQAAPGALQHVSTAEYTGLGGDTRRTVGLLPSPPQPVTTPIGGVPESVSVMPGAGGGLGALGGAAAGGLAVDPPGQAAYLSSEPLGADLAVTGSPSMRISVIGEGEVTLFAKVYDVGPQGVPVLPHQLVAPLTVTATPEGTEVDVRLPAMDYTFAEGHTLAFVVSTTDMAYHVPERDGAVAIAAADVGVEMPVREGLAAPETPLAWWVPVLPLAALALAALLLLTGRRRVRPGPPEPALADVPLVITDLTKRYRDGHLAVDGLSLRVERGQVLGLLGPNGAGKTTTLRMLMGLITPDGGEIRIFGRRVVPGTPALSRLGSFVEGPGFLPHLSGRANLELYWRATGRPAADAHLEEAAAIADLGAALRRPVRSYSQGMRQRLAIAQAMLGLPDLLVLDEPTNGLDPPQIHRMREVLARYARGGRTVIVSSHLLAEVEQVCTHVVVMDRGAKVAEGPVREIVGGAGTVAVGTPEPERARAALAGLPGVAAVEDGPDGLVVTLDGASTADAVAALAAHGVPVERVMPHRRLEDAFLSLIGERA</sequence>
<dbReference type="Pfam" id="PF02129">
    <property type="entry name" value="Peptidase_S15"/>
    <property type="match status" value="1"/>
</dbReference>
<dbReference type="PANTHER" id="PTHR43335">
    <property type="entry name" value="ABC TRANSPORTER, ATP-BINDING PROTEIN"/>
    <property type="match status" value="1"/>
</dbReference>
<feature type="region of interest" description="Disordered" evidence="6">
    <location>
        <begin position="453"/>
        <end position="476"/>
    </location>
</feature>
<dbReference type="InterPro" id="IPR003439">
    <property type="entry name" value="ABC_transporter-like_ATP-bd"/>
</dbReference>
<evidence type="ECO:0000256" key="5">
    <source>
        <dbReference type="ARBA" id="ARBA00022840"/>
    </source>
</evidence>
<dbReference type="SUPFAM" id="SSF49785">
    <property type="entry name" value="Galactose-binding domain-like"/>
    <property type="match status" value="1"/>
</dbReference>
<evidence type="ECO:0000256" key="6">
    <source>
        <dbReference type="SAM" id="MobiDB-lite"/>
    </source>
</evidence>
<keyword evidence="3" id="KW-0547">Nucleotide-binding</keyword>
<dbReference type="AlphaFoldDB" id="A0A2T0QDC6"/>
<gene>
    <name evidence="9" type="ORF">CLV72_101506</name>
</gene>
<keyword evidence="10" id="KW-1185">Reference proteome</keyword>
<feature type="chain" id="PRO_5015659086" evidence="7">
    <location>
        <begin position="33"/>
        <end position="975"/>
    </location>
</feature>
<proteinExistence type="inferred from homology"/>
<evidence type="ECO:0000313" key="10">
    <source>
        <dbReference type="Proteomes" id="UP000237846"/>
    </source>
</evidence>
<feature type="domain" description="ABC transporter" evidence="8">
    <location>
        <begin position="679"/>
        <end position="907"/>
    </location>
</feature>